<sequence>MPALYIATACRLQVSSSHRGRHGRSWLIQSQQNRGHDLQPTSGAETFTHRRLTLASFSIR</sequence>
<name>A0A5B7JL63_PORTR</name>
<organism evidence="1 2">
    <name type="scientific">Portunus trituberculatus</name>
    <name type="common">Swimming crab</name>
    <name type="synonym">Neptunus trituberculatus</name>
    <dbReference type="NCBI Taxonomy" id="210409"/>
    <lineage>
        <taxon>Eukaryota</taxon>
        <taxon>Metazoa</taxon>
        <taxon>Ecdysozoa</taxon>
        <taxon>Arthropoda</taxon>
        <taxon>Crustacea</taxon>
        <taxon>Multicrustacea</taxon>
        <taxon>Malacostraca</taxon>
        <taxon>Eumalacostraca</taxon>
        <taxon>Eucarida</taxon>
        <taxon>Decapoda</taxon>
        <taxon>Pleocyemata</taxon>
        <taxon>Brachyura</taxon>
        <taxon>Eubrachyura</taxon>
        <taxon>Portunoidea</taxon>
        <taxon>Portunidae</taxon>
        <taxon>Portuninae</taxon>
        <taxon>Portunus</taxon>
    </lineage>
</organism>
<evidence type="ECO:0000313" key="2">
    <source>
        <dbReference type="Proteomes" id="UP000324222"/>
    </source>
</evidence>
<evidence type="ECO:0000313" key="1">
    <source>
        <dbReference type="EMBL" id="MPC98791.1"/>
    </source>
</evidence>
<dbReference type="Proteomes" id="UP000324222">
    <property type="component" value="Unassembled WGS sequence"/>
</dbReference>
<protein>
    <submittedName>
        <fullName evidence="1">Uncharacterized protein</fullName>
    </submittedName>
</protein>
<keyword evidence="2" id="KW-1185">Reference proteome</keyword>
<comment type="caution">
    <text evidence="1">The sequence shown here is derived from an EMBL/GenBank/DDBJ whole genome shotgun (WGS) entry which is preliminary data.</text>
</comment>
<dbReference type="EMBL" id="VSRR010115598">
    <property type="protein sequence ID" value="MPC98791.1"/>
    <property type="molecule type" value="Genomic_DNA"/>
</dbReference>
<gene>
    <name evidence="1" type="ORF">E2C01_094173</name>
</gene>
<proteinExistence type="predicted"/>
<dbReference type="AlphaFoldDB" id="A0A5B7JL63"/>
<accession>A0A5B7JL63</accession>
<reference evidence="1 2" key="1">
    <citation type="submission" date="2019-05" db="EMBL/GenBank/DDBJ databases">
        <title>Another draft genome of Portunus trituberculatus and its Hox gene families provides insights of decapod evolution.</title>
        <authorList>
            <person name="Jeong J.-H."/>
            <person name="Song I."/>
            <person name="Kim S."/>
            <person name="Choi T."/>
            <person name="Kim D."/>
            <person name="Ryu S."/>
            <person name="Kim W."/>
        </authorList>
    </citation>
    <scope>NUCLEOTIDE SEQUENCE [LARGE SCALE GENOMIC DNA]</scope>
    <source>
        <tissue evidence="1">Muscle</tissue>
    </source>
</reference>